<accession>A0A0V1BG81</accession>
<dbReference type="Proteomes" id="UP000054776">
    <property type="component" value="Unassembled WGS sequence"/>
</dbReference>
<dbReference type="Gene3D" id="2.30.30.40">
    <property type="entry name" value="SH3 Domains"/>
    <property type="match status" value="1"/>
</dbReference>
<evidence type="ECO:0000259" key="4">
    <source>
        <dbReference type="PROSITE" id="PS50010"/>
    </source>
</evidence>
<dbReference type="AlphaFoldDB" id="A0A0V1BG81"/>
<organism evidence="5 6">
    <name type="scientific">Trichinella spiralis</name>
    <name type="common">Trichina worm</name>
    <dbReference type="NCBI Taxonomy" id="6334"/>
    <lineage>
        <taxon>Eukaryota</taxon>
        <taxon>Metazoa</taxon>
        <taxon>Ecdysozoa</taxon>
        <taxon>Nematoda</taxon>
        <taxon>Enoplea</taxon>
        <taxon>Dorylaimia</taxon>
        <taxon>Trichinellida</taxon>
        <taxon>Trichinellidae</taxon>
        <taxon>Trichinella</taxon>
    </lineage>
</organism>
<proteinExistence type="predicted"/>
<evidence type="ECO:0000313" key="6">
    <source>
        <dbReference type="Proteomes" id="UP000054776"/>
    </source>
</evidence>
<dbReference type="Gene3D" id="2.30.29.30">
    <property type="entry name" value="Pleckstrin-homology domain (PH domain)/Phosphotyrosine-binding domain (PTB)"/>
    <property type="match status" value="1"/>
</dbReference>
<dbReference type="CDD" id="cd00160">
    <property type="entry name" value="RhoGEF"/>
    <property type="match status" value="1"/>
</dbReference>
<feature type="non-terminal residue" evidence="5">
    <location>
        <position position="1"/>
    </location>
</feature>
<dbReference type="SUPFAM" id="SSF48065">
    <property type="entry name" value="DBL homology domain (DH-domain)"/>
    <property type="match status" value="1"/>
</dbReference>
<dbReference type="PROSITE" id="PS50010">
    <property type="entry name" value="DH_2"/>
    <property type="match status" value="1"/>
</dbReference>
<dbReference type="GO" id="GO:0005085">
    <property type="term" value="F:guanyl-nucleotide exchange factor activity"/>
    <property type="evidence" value="ECO:0007669"/>
    <property type="project" value="InterPro"/>
</dbReference>
<dbReference type="SMART" id="SM00326">
    <property type="entry name" value="SH3"/>
    <property type="match status" value="1"/>
</dbReference>
<name>A0A0V1BG81_TRISP</name>
<dbReference type="InterPro" id="IPR036028">
    <property type="entry name" value="SH3-like_dom_sf"/>
</dbReference>
<dbReference type="GO" id="GO:0005737">
    <property type="term" value="C:cytoplasm"/>
    <property type="evidence" value="ECO:0007669"/>
    <property type="project" value="TreeGrafter"/>
</dbReference>
<evidence type="ECO:0000313" key="5">
    <source>
        <dbReference type="EMBL" id="KRY35937.1"/>
    </source>
</evidence>
<dbReference type="Gene3D" id="1.20.900.10">
    <property type="entry name" value="Dbl homology (DH) domain"/>
    <property type="match status" value="1"/>
</dbReference>
<dbReference type="InterPro" id="IPR035899">
    <property type="entry name" value="DBL_dom_sf"/>
</dbReference>
<dbReference type="InterPro" id="IPR001452">
    <property type="entry name" value="SH3_domain"/>
</dbReference>
<reference evidence="5 6" key="1">
    <citation type="submission" date="2015-01" db="EMBL/GenBank/DDBJ databases">
        <title>Evolution of Trichinella species and genotypes.</title>
        <authorList>
            <person name="Korhonen P.K."/>
            <person name="Edoardo P."/>
            <person name="Giuseppe L.R."/>
            <person name="Gasser R.B."/>
        </authorList>
    </citation>
    <scope>NUCLEOTIDE SEQUENCE [LARGE SCALE GENOMIC DNA]</scope>
    <source>
        <strain evidence="5">ISS3</strain>
    </source>
</reference>
<protein>
    <submittedName>
        <fullName evidence="5">Rho guanine nucleotide exchange factor 7</fullName>
    </submittedName>
</protein>
<dbReference type="OrthoDB" id="443981at2759"/>
<evidence type="ECO:0000259" key="3">
    <source>
        <dbReference type="PROSITE" id="PS50002"/>
    </source>
</evidence>
<dbReference type="STRING" id="6334.A0A0V1BG81"/>
<comment type="caution">
    <text evidence="5">The sequence shown here is derived from an EMBL/GenBank/DDBJ whole genome shotgun (WGS) entry which is preliminary data.</text>
</comment>
<keyword evidence="1 2" id="KW-0728">SH3 domain</keyword>
<dbReference type="PANTHER" id="PTHR46026">
    <property type="entry name" value="RHO-TYPE GUANINE NUCLEOTIDE EXCHANGE FACTOR, ISOFORM F"/>
    <property type="match status" value="1"/>
</dbReference>
<dbReference type="Pfam" id="PF16523">
    <property type="entry name" value="betaPIX_CC"/>
    <property type="match status" value="1"/>
</dbReference>
<feature type="domain" description="SH3" evidence="3">
    <location>
        <begin position="37"/>
        <end position="96"/>
    </location>
</feature>
<dbReference type="SUPFAM" id="SSF50729">
    <property type="entry name" value="PH domain-like"/>
    <property type="match status" value="1"/>
</dbReference>
<feature type="domain" description="DH" evidence="4">
    <location>
        <begin position="122"/>
        <end position="299"/>
    </location>
</feature>
<dbReference type="PANTHER" id="PTHR46026:SF1">
    <property type="entry name" value="RHO-TYPE GUANINE NUCLEOTIDE EXCHANGE FACTOR, ISOFORM F"/>
    <property type="match status" value="1"/>
</dbReference>
<keyword evidence="6" id="KW-1185">Reference proteome</keyword>
<dbReference type="InParanoid" id="A0A0V1BG81"/>
<dbReference type="InterPro" id="IPR032409">
    <property type="entry name" value="GEF6/7_CC"/>
</dbReference>
<dbReference type="PROSITE" id="PS50002">
    <property type="entry name" value="SH3"/>
    <property type="match status" value="1"/>
</dbReference>
<dbReference type="Pfam" id="PF00018">
    <property type="entry name" value="SH3_1"/>
    <property type="match status" value="1"/>
</dbReference>
<evidence type="ECO:0000256" key="1">
    <source>
        <dbReference type="ARBA" id="ARBA00022443"/>
    </source>
</evidence>
<dbReference type="EMBL" id="JYDH01000048">
    <property type="protein sequence ID" value="KRY35937.1"/>
    <property type="molecule type" value="Genomic_DNA"/>
</dbReference>
<dbReference type="Pfam" id="PF00621">
    <property type="entry name" value="RhoGEF"/>
    <property type="match status" value="1"/>
</dbReference>
<dbReference type="SMART" id="SM00325">
    <property type="entry name" value="RhoGEF"/>
    <property type="match status" value="1"/>
</dbReference>
<dbReference type="InterPro" id="IPR011993">
    <property type="entry name" value="PH-like_dom_sf"/>
</dbReference>
<dbReference type="PRINTS" id="PR00452">
    <property type="entry name" value="SH3DOMAIN"/>
</dbReference>
<evidence type="ECO:0000256" key="2">
    <source>
        <dbReference type="PROSITE-ProRule" id="PRU00192"/>
    </source>
</evidence>
<dbReference type="Gene3D" id="1.20.5.390">
    <property type="entry name" value="L1 transposable element, trimerization domain"/>
    <property type="match status" value="1"/>
</dbReference>
<dbReference type="CDD" id="cd11877">
    <property type="entry name" value="SH3_PIX"/>
    <property type="match status" value="1"/>
</dbReference>
<sequence>LCLFPCSALITSFLSFLFKNIPIYIRCETMTLETDVTQVIVVRAKHNFNGRNNDELCFKKGDVIVVTQILDEGWWEGTLNDKTGWFPSNYVTVEKQESAQQNRIFVDNAVDSNRAQESRHLFRDMVLRNMLENEEKHLNELVSFLTEYINPLKASSILSKEEFVSLIGNIREIIQFQSDFYNDLLEESRKPYKEQRIGGKFLRSAQTLKQLLASYCKNHPMAVNVIDKHRASLTQFMQNRGANDLLLVSRLSQPFRHLDSYTVALLELERNLEDNHPDRGDTQRAVSVYRDVALSCAEIRKQKEIELDLLTCTIADWEGEPMHMLGDFISAVTAYSVFGKSWEGDCCLVLFPQVLLVLQVSPELNGYTYKAEPGRYMIEIRSKVDDKTVLSFTMSNPDDLSKWLDRFETLVNDGGDDVLISPIVPSSYEEVSPLMKPKLSNMPSPGHAELFRKPVDPGKSLPPKQYSGYCLRPLPTQLRTGAQAAKDTEIKLRKKGSAAPAAAEVVYDSDEIELLKVVEMFCGGDSLKPVVESKKRFFVYRIFLVSPTENVRNPGILIAEDEKIFFEEFVGDELVVHEKTLVDTVYALKDQVRILSEIVNDLTKTAQSEQSARRRTDELMCQLMNERTSNSSTFTYFFLFSYDIFYKWIHSIDNIYIAKSVFYRECKITKNEVMVFYNMVQIMFDSFIFLFIKDQY</sequence>
<dbReference type="SUPFAM" id="SSF50044">
    <property type="entry name" value="SH3-domain"/>
    <property type="match status" value="1"/>
</dbReference>
<dbReference type="InterPro" id="IPR000219">
    <property type="entry name" value="DH_dom"/>
</dbReference>
<dbReference type="FunCoup" id="A0A0V1BG81">
    <property type="interactions" value="1134"/>
</dbReference>
<gene>
    <name evidence="5" type="primary">Arhgef7</name>
    <name evidence="5" type="ORF">T01_10789</name>
</gene>